<sequence>MVDAAMGTGRPNILLILNDQERQRDWIPDGVDLPARQRLIDSGLEFTNYYTHTSPCSPSRASLFTGQYVFQHGVTENSSGGTNTELATTTRTLGHMLRGVGYRTGYKGKWHLQARPDPEMDAFGFGDWEGNDMAWWGLPGTGTEFDDPIAEQSAAWIRSAARGEEPWFLTAGLVNPHDIMWYPLDQPWWQERNHEYFAIAKERLERRDWGRAMNLPPFEFPVPERFSELPANFDDDLHTKPEVQRRWMHEMVRYGTPGEMPHHETELWLRQLDYYLTLHELNDAAIATVLGALDEVGGWNDTIVIFTSDHGDQCGSHGLRSKGPWNYQETMRIPLYLHIPGQTAPGSKTHALGTHTDLAVTIAELAGVTVGDEPGLVGESLLPLVANQEASVRDYVLFAQEWPWYPGVEQTRYASTGIFDGRHKYCRYYGVGGGHDAIGVPLPGEMQFTRDSSFSDHDHEWYDLSEDPHELANLAMDRGQRGELRRRFEELMAIEAVAYAPIEQ</sequence>
<gene>
    <name evidence="4" type="ORF">METZ01_LOCUS73424</name>
</gene>
<feature type="domain" description="Sulfatase N-terminal" evidence="3">
    <location>
        <begin position="11"/>
        <end position="368"/>
    </location>
</feature>
<dbReference type="SUPFAM" id="SSF53649">
    <property type="entry name" value="Alkaline phosphatase-like"/>
    <property type="match status" value="1"/>
</dbReference>
<name>A0A381TX44_9ZZZZ</name>
<dbReference type="PANTHER" id="PTHR42693">
    <property type="entry name" value="ARYLSULFATASE FAMILY MEMBER"/>
    <property type="match status" value="1"/>
</dbReference>
<evidence type="ECO:0000313" key="4">
    <source>
        <dbReference type="EMBL" id="SVA20570.1"/>
    </source>
</evidence>
<evidence type="ECO:0000256" key="2">
    <source>
        <dbReference type="ARBA" id="ARBA00022801"/>
    </source>
</evidence>
<accession>A0A381TX44</accession>
<evidence type="ECO:0000256" key="1">
    <source>
        <dbReference type="ARBA" id="ARBA00008779"/>
    </source>
</evidence>
<evidence type="ECO:0000259" key="3">
    <source>
        <dbReference type="Pfam" id="PF00884"/>
    </source>
</evidence>
<dbReference type="InterPro" id="IPR050738">
    <property type="entry name" value="Sulfatase"/>
</dbReference>
<dbReference type="Gene3D" id="3.40.720.10">
    <property type="entry name" value="Alkaline Phosphatase, subunit A"/>
    <property type="match status" value="1"/>
</dbReference>
<organism evidence="4">
    <name type="scientific">marine metagenome</name>
    <dbReference type="NCBI Taxonomy" id="408172"/>
    <lineage>
        <taxon>unclassified sequences</taxon>
        <taxon>metagenomes</taxon>
        <taxon>ecological metagenomes</taxon>
    </lineage>
</organism>
<protein>
    <recommendedName>
        <fullName evidence="3">Sulfatase N-terminal domain-containing protein</fullName>
    </recommendedName>
</protein>
<reference evidence="4" key="1">
    <citation type="submission" date="2018-05" db="EMBL/GenBank/DDBJ databases">
        <authorList>
            <person name="Lanie J.A."/>
            <person name="Ng W.-L."/>
            <person name="Kazmierczak K.M."/>
            <person name="Andrzejewski T.M."/>
            <person name="Davidsen T.M."/>
            <person name="Wayne K.J."/>
            <person name="Tettelin H."/>
            <person name="Glass J.I."/>
            <person name="Rusch D."/>
            <person name="Podicherti R."/>
            <person name="Tsui H.-C.T."/>
            <person name="Winkler M.E."/>
        </authorList>
    </citation>
    <scope>NUCLEOTIDE SEQUENCE</scope>
</reference>
<dbReference type="InterPro" id="IPR017850">
    <property type="entry name" value="Alkaline_phosphatase_core_sf"/>
</dbReference>
<dbReference type="GO" id="GO:0004065">
    <property type="term" value="F:arylsulfatase activity"/>
    <property type="evidence" value="ECO:0007669"/>
    <property type="project" value="TreeGrafter"/>
</dbReference>
<dbReference type="PANTHER" id="PTHR42693:SF53">
    <property type="entry name" value="ENDO-4-O-SULFATASE"/>
    <property type="match status" value="1"/>
</dbReference>
<dbReference type="Pfam" id="PF00884">
    <property type="entry name" value="Sulfatase"/>
    <property type="match status" value="1"/>
</dbReference>
<proteinExistence type="inferred from homology"/>
<dbReference type="AlphaFoldDB" id="A0A381TX44"/>
<comment type="similarity">
    <text evidence="1">Belongs to the sulfatase family.</text>
</comment>
<keyword evidence="2" id="KW-0378">Hydrolase</keyword>
<dbReference type="EMBL" id="UINC01005321">
    <property type="protein sequence ID" value="SVA20570.1"/>
    <property type="molecule type" value="Genomic_DNA"/>
</dbReference>
<dbReference type="InterPro" id="IPR000917">
    <property type="entry name" value="Sulfatase_N"/>
</dbReference>